<evidence type="ECO:0000256" key="13">
    <source>
        <dbReference type="SAM" id="MobiDB-lite"/>
    </source>
</evidence>
<dbReference type="CDD" id="cd14752">
    <property type="entry name" value="GH31_N"/>
    <property type="match status" value="1"/>
</dbReference>
<feature type="domain" description="Glycoside hydrolase family 31 TIM barrel" evidence="15">
    <location>
        <begin position="412"/>
        <end position="741"/>
    </location>
</feature>
<dbReference type="SUPFAM" id="SSF74650">
    <property type="entry name" value="Galactose mutarotase-like"/>
    <property type="match status" value="1"/>
</dbReference>
<keyword evidence="9" id="KW-0325">Glycoprotein</keyword>
<dbReference type="EMBL" id="JAZGSY010000075">
    <property type="protein sequence ID" value="KAL1841440.1"/>
    <property type="molecule type" value="Genomic_DNA"/>
</dbReference>
<evidence type="ECO:0000259" key="17">
    <source>
        <dbReference type="Pfam" id="PF21365"/>
    </source>
</evidence>
<dbReference type="InterPro" id="IPR000322">
    <property type="entry name" value="Glyco_hydro_31_TIM"/>
</dbReference>
<dbReference type="Gene3D" id="2.60.40.1760">
    <property type="entry name" value="glycosyl hydrolase (family 31)"/>
    <property type="match status" value="1"/>
</dbReference>
<dbReference type="InterPro" id="IPR011013">
    <property type="entry name" value="Gal_mutarotase_sf_dom"/>
</dbReference>
<feature type="domain" description="Glycosyl hydrolase family 31 C-terminal" evidence="17">
    <location>
        <begin position="749"/>
        <end position="838"/>
    </location>
</feature>
<evidence type="ECO:0000256" key="5">
    <source>
        <dbReference type="ARBA" id="ARBA00012741"/>
    </source>
</evidence>
<evidence type="ECO:0000256" key="4">
    <source>
        <dbReference type="ARBA" id="ARBA00007806"/>
    </source>
</evidence>
<dbReference type="InterPro" id="IPR013780">
    <property type="entry name" value="Glyco_hydro_b"/>
</dbReference>
<feature type="compositionally biased region" description="Basic and acidic residues" evidence="13">
    <location>
        <begin position="206"/>
        <end position="216"/>
    </location>
</feature>
<keyword evidence="10 12" id="KW-0326">Glycosidase</keyword>
<dbReference type="InterPro" id="IPR048395">
    <property type="entry name" value="Glyco_hydro_31_C"/>
</dbReference>
<dbReference type="Gene3D" id="3.20.20.80">
    <property type="entry name" value="Glycosidases"/>
    <property type="match status" value="1"/>
</dbReference>
<evidence type="ECO:0000256" key="10">
    <source>
        <dbReference type="ARBA" id="ARBA00023295"/>
    </source>
</evidence>
<protein>
    <recommendedName>
        <fullName evidence="5">alpha-glucosidase</fullName>
        <ecNumber evidence="5">3.2.1.20</ecNumber>
    </recommendedName>
    <alternativeName>
        <fullName evidence="11">Glucosidase II subunit alpha</fullName>
    </alternativeName>
</protein>
<gene>
    <name evidence="18" type="ORF">VTJ49DRAFT_7055</name>
</gene>
<dbReference type="PROSITE" id="PS00707">
    <property type="entry name" value="GLYCOSYL_HYDROL_F31_2"/>
    <property type="match status" value="1"/>
</dbReference>
<evidence type="ECO:0000313" key="19">
    <source>
        <dbReference type="Proteomes" id="UP001583172"/>
    </source>
</evidence>
<proteinExistence type="inferred from homology"/>
<sequence length="992" mass="111935">MHLSGSLSSWTAYLGLLSALSATFAPAVAVKEHDFKKCHQSGFCARNRAFADHALAASSWESPYNILADAGSFKDGQYQGVVLKTINDAGETVRLPITISFLESGTARVTVDEEKRQKGEIELRHNSKARKERYNEAENWVIVGGLALDKAAKVEQEDKTQLTVKYGPSSKFEAVIKFSPFSIDFKRDGQSHIKFNEQGLLNVEHWRPKVDKPAEPEKEDDAADSGNEDENNEGKEDKETKEEPKKEDESTWWEESFGGNTDTKPRGPESVALDISFIGYEHVFGIPSHAGPLSLKQTRGGDGNYQEPYRMYNADVFEYILDSPMTLYGSIPFMQAHRKDSSVGVFWLNAAETWVDITKGKDAKNPMALGVKSKTSTHTHWMSESGLLDVFVFLGPTPKDLTAKFTELTGTTAMPQEFAIGYHQCRWNYISEDDVKEVDRKMDKFKMPYDVIWLDIEYSDDKKYFAWDKHSFPNPLDMHKQLDSRGRKIVTINDPHIKNVDNYPVVQELKSKGFGVLNKDGNIFEGWCWPGSSHWLDAFNPAAREWWASLFNYDKFKGTMENTFIWNDMNEPSVFNGPETTMPKDNLHHGNWEHRDVHNLNGMTFHNATYHALLSRKPGELRRPFVLTRSFFAGSQRAAAMWTGDNQADWGHLAASIPMVLSQGISGFPFSGADVGGFFGNPDKDLLTRWYQVGAFNPFFRAHAHIDARRREPYLHGEPYTTIISAALRLRYSLLPSWYTAFRHAHLDGSPIIKPMFYTHPSEEAGFALDDQFFVGTTGLLAKPVVEKDKTSVDIWIPDGEAYYDYFTYDVIPTAKGKTVTLDAPLEKIPLLMRGGHIFARRDIPRRSSALMKWDDYTLVVAASKDAKTPAEGDLYVDDGDSFDFQQGQYIHRRFVFDAAAKTLSSVDYEGRDSEAVKEGEWMKKMRSVGVDKVIIVGAPASWAGKKTVTVESEGKTWEAKMEFTPAEKGRAAFAVVRKLGVRIGADWKVVF</sequence>
<dbReference type="Gene3D" id="2.60.40.1180">
    <property type="entry name" value="Golgi alpha-mannosidase II"/>
    <property type="match status" value="2"/>
</dbReference>
<evidence type="ECO:0000259" key="15">
    <source>
        <dbReference type="Pfam" id="PF01055"/>
    </source>
</evidence>
<evidence type="ECO:0000256" key="7">
    <source>
        <dbReference type="ARBA" id="ARBA00022801"/>
    </source>
</evidence>
<dbReference type="InterPro" id="IPR017853">
    <property type="entry name" value="GH"/>
</dbReference>
<keyword evidence="7 12" id="KW-0378">Hydrolase</keyword>
<feature type="chain" id="PRO_5046734907" description="alpha-glucosidase" evidence="14">
    <location>
        <begin position="30"/>
        <end position="992"/>
    </location>
</feature>
<evidence type="ECO:0000256" key="1">
    <source>
        <dbReference type="ARBA" id="ARBA00001657"/>
    </source>
</evidence>
<evidence type="ECO:0000256" key="2">
    <source>
        <dbReference type="ARBA" id="ARBA00004240"/>
    </source>
</evidence>
<feature type="compositionally biased region" description="Acidic residues" evidence="13">
    <location>
        <begin position="217"/>
        <end position="231"/>
    </location>
</feature>
<keyword evidence="19" id="KW-1185">Reference proteome</keyword>
<organism evidence="18 19">
    <name type="scientific">Humicola insolens</name>
    <name type="common">Soft-rot fungus</name>
    <dbReference type="NCBI Taxonomy" id="85995"/>
    <lineage>
        <taxon>Eukaryota</taxon>
        <taxon>Fungi</taxon>
        <taxon>Dikarya</taxon>
        <taxon>Ascomycota</taxon>
        <taxon>Pezizomycotina</taxon>
        <taxon>Sordariomycetes</taxon>
        <taxon>Sordariomycetidae</taxon>
        <taxon>Sordariales</taxon>
        <taxon>Chaetomiaceae</taxon>
        <taxon>Mycothermus</taxon>
    </lineage>
</organism>
<accession>A0ABR3VHS5</accession>
<evidence type="ECO:0000256" key="14">
    <source>
        <dbReference type="SAM" id="SignalP"/>
    </source>
</evidence>
<dbReference type="InterPro" id="IPR025887">
    <property type="entry name" value="Glyco_hydro_31_N_dom"/>
</dbReference>
<feature type="signal peptide" evidence="14">
    <location>
        <begin position="1"/>
        <end position="29"/>
    </location>
</feature>
<keyword evidence="6 14" id="KW-0732">Signal</keyword>
<evidence type="ECO:0000256" key="6">
    <source>
        <dbReference type="ARBA" id="ARBA00022729"/>
    </source>
</evidence>
<dbReference type="SUPFAM" id="SSF51445">
    <property type="entry name" value="(Trans)glycosidases"/>
    <property type="match status" value="1"/>
</dbReference>
<comment type="caution">
    <text evidence="18">The sequence shown here is derived from an EMBL/GenBank/DDBJ whole genome shotgun (WGS) entry which is preliminary data.</text>
</comment>
<dbReference type="Pfam" id="PF01055">
    <property type="entry name" value="Glyco_hydro_31_2nd"/>
    <property type="match status" value="1"/>
</dbReference>
<feature type="compositionally biased region" description="Basic and acidic residues" evidence="13">
    <location>
        <begin position="232"/>
        <end position="249"/>
    </location>
</feature>
<keyword evidence="8" id="KW-0256">Endoplasmic reticulum</keyword>
<comment type="catalytic activity">
    <reaction evidence="1">
        <text>Hydrolysis of terminal, non-reducing (1-&gt;4)-linked alpha-D-glucose residues with release of alpha-D-glucose.</text>
        <dbReference type="EC" id="3.2.1.20"/>
    </reaction>
</comment>
<feature type="region of interest" description="Disordered" evidence="13">
    <location>
        <begin position="206"/>
        <end position="268"/>
    </location>
</feature>
<name>A0ABR3VHS5_HUMIN</name>
<dbReference type="EC" id="3.2.1.20" evidence="5"/>
<dbReference type="InterPro" id="IPR030459">
    <property type="entry name" value="Glyco_hydro_31_CS"/>
</dbReference>
<dbReference type="PANTHER" id="PTHR22762:SF54">
    <property type="entry name" value="BCDNA.GH04962"/>
    <property type="match status" value="1"/>
</dbReference>
<dbReference type="Pfam" id="PF21365">
    <property type="entry name" value="Glyco_hydro_31_3rd"/>
    <property type="match status" value="1"/>
</dbReference>
<dbReference type="InterPro" id="IPR030458">
    <property type="entry name" value="Glyco_hydro_31_AS"/>
</dbReference>
<evidence type="ECO:0000256" key="12">
    <source>
        <dbReference type="RuleBase" id="RU361185"/>
    </source>
</evidence>
<dbReference type="Proteomes" id="UP001583172">
    <property type="component" value="Unassembled WGS sequence"/>
</dbReference>
<dbReference type="SUPFAM" id="SSF51011">
    <property type="entry name" value="Glycosyl hydrolase domain"/>
    <property type="match status" value="1"/>
</dbReference>
<feature type="domain" description="Glycoside hydrolase family 31 N-terminal" evidence="16">
    <location>
        <begin position="96"/>
        <end position="356"/>
    </location>
</feature>
<evidence type="ECO:0000313" key="18">
    <source>
        <dbReference type="EMBL" id="KAL1841440.1"/>
    </source>
</evidence>
<reference evidence="18 19" key="1">
    <citation type="journal article" date="2024" name="Commun. Biol.">
        <title>Comparative genomic analysis of thermophilic fungi reveals convergent evolutionary adaptations and gene losses.</title>
        <authorList>
            <person name="Steindorff A.S."/>
            <person name="Aguilar-Pontes M.V."/>
            <person name="Robinson A.J."/>
            <person name="Andreopoulos B."/>
            <person name="LaButti K."/>
            <person name="Kuo A."/>
            <person name="Mondo S."/>
            <person name="Riley R."/>
            <person name="Otillar R."/>
            <person name="Haridas S."/>
            <person name="Lipzen A."/>
            <person name="Grimwood J."/>
            <person name="Schmutz J."/>
            <person name="Clum A."/>
            <person name="Reid I.D."/>
            <person name="Moisan M.C."/>
            <person name="Butler G."/>
            <person name="Nguyen T.T.M."/>
            <person name="Dewar K."/>
            <person name="Conant G."/>
            <person name="Drula E."/>
            <person name="Henrissat B."/>
            <person name="Hansel C."/>
            <person name="Singer S."/>
            <person name="Hutchinson M.I."/>
            <person name="de Vries R.P."/>
            <person name="Natvig D.O."/>
            <person name="Powell A.J."/>
            <person name="Tsang A."/>
            <person name="Grigoriev I.V."/>
        </authorList>
    </citation>
    <scope>NUCLEOTIDE SEQUENCE [LARGE SCALE GENOMIC DNA]</scope>
    <source>
        <strain evidence="18 19">CBS 620.91</strain>
    </source>
</reference>
<dbReference type="CDD" id="cd06603">
    <property type="entry name" value="GH31_GANC_GANAB_alpha"/>
    <property type="match status" value="1"/>
</dbReference>
<evidence type="ECO:0000259" key="16">
    <source>
        <dbReference type="Pfam" id="PF13802"/>
    </source>
</evidence>
<dbReference type="PANTHER" id="PTHR22762">
    <property type="entry name" value="ALPHA-GLUCOSIDASE"/>
    <property type="match status" value="1"/>
</dbReference>
<dbReference type="Pfam" id="PF13802">
    <property type="entry name" value="Gal_mutarotas_2"/>
    <property type="match status" value="1"/>
</dbReference>
<comment type="subcellular location">
    <subcellularLocation>
        <location evidence="2">Endoplasmic reticulum</location>
    </subcellularLocation>
</comment>
<evidence type="ECO:0000256" key="8">
    <source>
        <dbReference type="ARBA" id="ARBA00022824"/>
    </source>
</evidence>
<dbReference type="PROSITE" id="PS00129">
    <property type="entry name" value="GLYCOSYL_HYDROL_F31_1"/>
    <property type="match status" value="1"/>
</dbReference>
<evidence type="ECO:0000256" key="3">
    <source>
        <dbReference type="ARBA" id="ARBA00004833"/>
    </source>
</evidence>
<evidence type="ECO:0000256" key="11">
    <source>
        <dbReference type="ARBA" id="ARBA00042895"/>
    </source>
</evidence>
<comment type="similarity">
    <text evidence="4 12">Belongs to the glycosyl hydrolase 31 family.</text>
</comment>
<comment type="pathway">
    <text evidence="3">Glycan metabolism; N-glycan metabolism.</text>
</comment>
<evidence type="ECO:0000256" key="9">
    <source>
        <dbReference type="ARBA" id="ARBA00023180"/>
    </source>
</evidence>